<comment type="caution">
    <text evidence="3">The sequence shown here is derived from an EMBL/GenBank/DDBJ whole genome shotgun (WGS) entry which is preliminary data.</text>
</comment>
<dbReference type="GO" id="GO:0004049">
    <property type="term" value="F:anthranilate synthase activity"/>
    <property type="evidence" value="ECO:0007669"/>
    <property type="project" value="TreeGrafter"/>
</dbReference>
<dbReference type="Proteomes" id="UP001142462">
    <property type="component" value="Unassembled WGS sequence"/>
</dbReference>
<evidence type="ECO:0000256" key="1">
    <source>
        <dbReference type="ARBA" id="ARBA00022962"/>
    </source>
</evidence>
<dbReference type="InterPro" id="IPR006221">
    <property type="entry name" value="TrpG/PapA_dom"/>
</dbReference>
<proteinExistence type="predicted"/>
<evidence type="ECO:0000313" key="3">
    <source>
        <dbReference type="EMBL" id="GLJ62309.1"/>
    </source>
</evidence>
<reference evidence="3" key="1">
    <citation type="journal article" date="2014" name="Int. J. Syst. Evol. Microbiol.">
        <title>Complete genome sequence of Corynebacterium casei LMG S-19264T (=DSM 44701T), isolated from a smear-ripened cheese.</title>
        <authorList>
            <consortium name="US DOE Joint Genome Institute (JGI-PGF)"/>
            <person name="Walter F."/>
            <person name="Albersmeier A."/>
            <person name="Kalinowski J."/>
            <person name="Ruckert C."/>
        </authorList>
    </citation>
    <scope>NUCLEOTIDE SEQUENCE</scope>
    <source>
        <strain evidence="3">VKM Ac-1020</strain>
    </source>
</reference>
<dbReference type="PROSITE" id="PS51273">
    <property type="entry name" value="GATASE_TYPE_1"/>
    <property type="match status" value="1"/>
</dbReference>
<dbReference type="PANTHER" id="PTHR43418">
    <property type="entry name" value="MULTIFUNCTIONAL TRYPTOPHAN BIOSYNTHESIS PROTEIN-RELATED"/>
    <property type="match status" value="1"/>
</dbReference>
<dbReference type="GO" id="GO:0005829">
    <property type="term" value="C:cytosol"/>
    <property type="evidence" value="ECO:0007669"/>
    <property type="project" value="TreeGrafter"/>
</dbReference>
<dbReference type="GO" id="GO:0000162">
    <property type="term" value="P:L-tryptophan biosynthetic process"/>
    <property type="evidence" value="ECO:0007669"/>
    <property type="project" value="TreeGrafter"/>
</dbReference>
<dbReference type="RefSeq" id="WP_271174002.1">
    <property type="nucleotide sequence ID" value="NZ_BSEJ01000012.1"/>
</dbReference>
<dbReference type="PRINTS" id="PR00096">
    <property type="entry name" value="GATASE"/>
</dbReference>
<dbReference type="Gene3D" id="3.40.50.880">
    <property type="match status" value="1"/>
</dbReference>
<dbReference type="Pfam" id="PF00117">
    <property type="entry name" value="GATase"/>
    <property type="match status" value="1"/>
</dbReference>
<dbReference type="PRINTS" id="PR00097">
    <property type="entry name" value="ANTSNTHASEII"/>
</dbReference>
<organism evidence="3 4">
    <name type="scientific">Microbacterium barkeri</name>
    <dbReference type="NCBI Taxonomy" id="33917"/>
    <lineage>
        <taxon>Bacteria</taxon>
        <taxon>Bacillati</taxon>
        <taxon>Actinomycetota</taxon>
        <taxon>Actinomycetes</taxon>
        <taxon>Micrococcales</taxon>
        <taxon>Microbacteriaceae</taxon>
        <taxon>Microbacterium</taxon>
    </lineage>
</organism>
<dbReference type="SUPFAM" id="SSF52317">
    <property type="entry name" value="Class I glutamine amidotransferase-like"/>
    <property type="match status" value="1"/>
</dbReference>
<dbReference type="InterPro" id="IPR017926">
    <property type="entry name" value="GATASE"/>
</dbReference>
<sequence>MTKGQAGERRVLLVDNYDSYTGNLLQLIWSATGVEPHLVQNDDVDVDHLARYSHVVLGPGPGTPHRAKDVGRGFEVLERAAVPVLGVCFGFQAMAVALGGRIVPAPRPAHGRIDRIAHDRSALFAGVGDGFDAVRYHSLVVAEPAPAALRVTARSEDGLVMAGECVERGWWGVQFHPESIGTGAGGRIVENFLAQERA</sequence>
<name>A0A9W6H540_9MICO</name>
<dbReference type="InterPro" id="IPR050472">
    <property type="entry name" value="Anth_synth/Amidotransfase"/>
</dbReference>
<keyword evidence="1" id="KW-0315">Glutamine amidotransferase</keyword>
<protein>
    <recommendedName>
        <fullName evidence="2">Glutamine amidotransferase domain-containing protein</fullName>
    </recommendedName>
</protein>
<gene>
    <name evidence="3" type="ORF">GCM10017576_24390</name>
</gene>
<feature type="domain" description="Glutamine amidotransferase" evidence="2">
    <location>
        <begin position="12"/>
        <end position="194"/>
    </location>
</feature>
<dbReference type="InterPro" id="IPR029062">
    <property type="entry name" value="Class_I_gatase-like"/>
</dbReference>
<dbReference type="PANTHER" id="PTHR43418:SF4">
    <property type="entry name" value="MULTIFUNCTIONAL TRYPTOPHAN BIOSYNTHESIS PROTEIN"/>
    <property type="match status" value="1"/>
</dbReference>
<evidence type="ECO:0000313" key="4">
    <source>
        <dbReference type="Proteomes" id="UP001142462"/>
    </source>
</evidence>
<dbReference type="CDD" id="cd01743">
    <property type="entry name" value="GATase1_Anthranilate_Synthase"/>
    <property type="match status" value="1"/>
</dbReference>
<dbReference type="PRINTS" id="PR00099">
    <property type="entry name" value="CPSGATASE"/>
</dbReference>
<dbReference type="NCBIfam" id="TIGR00566">
    <property type="entry name" value="trpG_papA"/>
    <property type="match status" value="1"/>
</dbReference>
<accession>A0A9W6H540</accession>
<evidence type="ECO:0000259" key="2">
    <source>
        <dbReference type="Pfam" id="PF00117"/>
    </source>
</evidence>
<dbReference type="AlphaFoldDB" id="A0A9W6H540"/>
<keyword evidence="4" id="KW-1185">Reference proteome</keyword>
<reference evidence="3" key="2">
    <citation type="submission" date="2023-01" db="EMBL/GenBank/DDBJ databases">
        <authorList>
            <person name="Sun Q."/>
            <person name="Evtushenko L."/>
        </authorList>
    </citation>
    <scope>NUCLEOTIDE SEQUENCE</scope>
    <source>
        <strain evidence="3">VKM Ac-1020</strain>
    </source>
</reference>
<dbReference type="EMBL" id="BSEJ01000012">
    <property type="protein sequence ID" value="GLJ62309.1"/>
    <property type="molecule type" value="Genomic_DNA"/>
</dbReference>